<protein>
    <submittedName>
        <fullName evidence="6">Peptide ABC transporter substrate-binding protein</fullName>
    </submittedName>
</protein>
<evidence type="ECO:0000256" key="3">
    <source>
        <dbReference type="ARBA" id="ARBA00022448"/>
    </source>
</evidence>
<evidence type="ECO:0000313" key="6">
    <source>
        <dbReference type="EMBL" id="MBC2398233.1"/>
    </source>
</evidence>
<evidence type="ECO:0000313" key="7">
    <source>
        <dbReference type="Proteomes" id="UP000563151"/>
    </source>
</evidence>
<reference evidence="6 7" key="1">
    <citation type="submission" date="2020-04" db="EMBL/GenBank/DDBJ databases">
        <title>Genomic insights into acetone-butanol-ethanol (ABE) fermentation by sequencing solventogenic clostridia strains.</title>
        <authorList>
            <person name="Brown S."/>
        </authorList>
    </citation>
    <scope>NUCLEOTIDE SEQUENCE [LARGE SCALE GENOMIC DNA]</scope>
    <source>
        <strain evidence="6 7">DJ011</strain>
    </source>
</reference>
<comment type="similarity">
    <text evidence="2">Belongs to the bacterial solute-binding protein 5 family.</text>
</comment>
<gene>
    <name evidence="6" type="ORF">HGG79_10690</name>
</gene>
<keyword evidence="7" id="KW-1185">Reference proteome</keyword>
<dbReference type="PANTHER" id="PTHR30290">
    <property type="entry name" value="PERIPLASMIC BINDING COMPONENT OF ABC TRANSPORTER"/>
    <property type="match status" value="1"/>
</dbReference>
<evidence type="ECO:0000256" key="1">
    <source>
        <dbReference type="ARBA" id="ARBA00004196"/>
    </source>
</evidence>
<evidence type="ECO:0000256" key="4">
    <source>
        <dbReference type="ARBA" id="ARBA00022729"/>
    </source>
</evidence>
<dbReference type="SUPFAM" id="SSF53850">
    <property type="entry name" value="Periplasmic binding protein-like II"/>
    <property type="match status" value="1"/>
</dbReference>
<feature type="domain" description="Solute-binding protein family 5" evidence="5">
    <location>
        <begin position="67"/>
        <end position="459"/>
    </location>
</feature>
<sequence>MLLSIALVGCGGGSDDKKAAEGGKKENSIVLQASDAKTLDPSKATDQMSHNAINASFEGLTRSNKDKPEKAIAESWECSKDELKWTFKLRDAKWSDGKPVTAKDFEYSWKRILNPKTKAQYASFMFVLKNGEKYYKGQAKAEEVGVKAKDDKTLEVELENPIPYFLQLTSFPLLYPLRQDIVEASGDKFGSDPSKMVFNGPFVLDKWERASKIVASKNPEYWDKDTVKLDKVTFQVAEEMTTRYQMFTNKQLDVTAIVGEYVQKMKDEAKSGKYNFIEETDPSSFYMIFNQNGEKANKLLTNSKIRLAISLAIDREAYVNKVYQRGFVSRGLIPVGMFAGEKVYRDIVPEPLKGVDKDPKALFIEGLKELKLDPDPSKYTLRYLPQGSSTDDRAYAEFFQAQWKEKIGFNTKMDTAADFSDYNNKKEKGDFEIAMSGWGADYNDPMAFVELFKTGNGNNNGKFSNAEYDQIVEKILKESNMDKRIELYKRAEEILVKEQAGMAPVFYKDKRMFTQKYVKGLQYPSFGGLYELKWASVTGE</sequence>
<dbReference type="InterPro" id="IPR030678">
    <property type="entry name" value="Peptide/Ni-bd"/>
</dbReference>
<dbReference type="Gene3D" id="3.40.190.10">
    <property type="entry name" value="Periplasmic binding protein-like II"/>
    <property type="match status" value="1"/>
</dbReference>
<comment type="subcellular location">
    <subcellularLocation>
        <location evidence="1">Cell envelope</location>
    </subcellularLocation>
</comment>
<keyword evidence="4" id="KW-0732">Signal</keyword>
<dbReference type="PANTHER" id="PTHR30290:SF10">
    <property type="entry name" value="PERIPLASMIC OLIGOPEPTIDE-BINDING PROTEIN-RELATED"/>
    <property type="match status" value="1"/>
</dbReference>
<dbReference type="Gene3D" id="3.90.76.10">
    <property type="entry name" value="Dipeptide-binding Protein, Domain 1"/>
    <property type="match status" value="1"/>
</dbReference>
<accession>A0A923E870</accession>
<dbReference type="PIRSF" id="PIRSF002741">
    <property type="entry name" value="MppA"/>
    <property type="match status" value="1"/>
</dbReference>
<name>A0A923E870_CLOTT</name>
<dbReference type="GO" id="GO:1904680">
    <property type="term" value="F:peptide transmembrane transporter activity"/>
    <property type="evidence" value="ECO:0007669"/>
    <property type="project" value="TreeGrafter"/>
</dbReference>
<dbReference type="GO" id="GO:0015833">
    <property type="term" value="P:peptide transport"/>
    <property type="evidence" value="ECO:0007669"/>
    <property type="project" value="TreeGrafter"/>
</dbReference>
<organism evidence="6 7">
    <name type="scientific">Clostridium tetanomorphum</name>
    <dbReference type="NCBI Taxonomy" id="1553"/>
    <lineage>
        <taxon>Bacteria</taxon>
        <taxon>Bacillati</taxon>
        <taxon>Bacillota</taxon>
        <taxon>Clostridia</taxon>
        <taxon>Eubacteriales</taxon>
        <taxon>Clostridiaceae</taxon>
        <taxon>Clostridium</taxon>
    </lineage>
</organism>
<dbReference type="InterPro" id="IPR039424">
    <property type="entry name" value="SBP_5"/>
</dbReference>
<dbReference type="EMBL" id="JAAZWO010000012">
    <property type="protein sequence ID" value="MBC2398233.1"/>
    <property type="molecule type" value="Genomic_DNA"/>
</dbReference>
<keyword evidence="3" id="KW-0813">Transport</keyword>
<evidence type="ECO:0000259" key="5">
    <source>
        <dbReference type="Pfam" id="PF00496"/>
    </source>
</evidence>
<dbReference type="FunFam" id="3.90.76.10:FF:000001">
    <property type="entry name" value="Oligopeptide ABC transporter substrate-binding protein"/>
    <property type="match status" value="1"/>
</dbReference>
<evidence type="ECO:0000256" key="2">
    <source>
        <dbReference type="ARBA" id="ARBA00005695"/>
    </source>
</evidence>
<dbReference type="GO" id="GO:0042597">
    <property type="term" value="C:periplasmic space"/>
    <property type="evidence" value="ECO:0007669"/>
    <property type="project" value="UniProtKB-ARBA"/>
</dbReference>
<dbReference type="Pfam" id="PF00496">
    <property type="entry name" value="SBP_bac_5"/>
    <property type="match status" value="1"/>
</dbReference>
<dbReference type="InterPro" id="IPR000914">
    <property type="entry name" value="SBP_5_dom"/>
</dbReference>
<dbReference type="GO" id="GO:0043190">
    <property type="term" value="C:ATP-binding cassette (ABC) transporter complex"/>
    <property type="evidence" value="ECO:0007669"/>
    <property type="project" value="InterPro"/>
</dbReference>
<dbReference type="Proteomes" id="UP000563151">
    <property type="component" value="Unassembled WGS sequence"/>
</dbReference>
<dbReference type="CDD" id="cd08504">
    <property type="entry name" value="PBP2_OppA"/>
    <property type="match status" value="1"/>
</dbReference>
<comment type="caution">
    <text evidence="6">The sequence shown here is derived from an EMBL/GenBank/DDBJ whole genome shotgun (WGS) entry which is preliminary data.</text>
</comment>
<proteinExistence type="inferred from homology"/>
<dbReference type="AlphaFoldDB" id="A0A923E870"/>
<dbReference type="Gene3D" id="3.10.105.10">
    <property type="entry name" value="Dipeptide-binding Protein, Domain 3"/>
    <property type="match status" value="1"/>
</dbReference>
<dbReference type="GO" id="GO:0030313">
    <property type="term" value="C:cell envelope"/>
    <property type="evidence" value="ECO:0007669"/>
    <property type="project" value="UniProtKB-SubCell"/>
</dbReference>